<dbReference type="Proteomes" id="UP001589858">
    <property type="component" value="Unassembled WGS sequence"/>
</dbReference>
<protein>
    <submittedName>
        <fullName evidence="2">Cell wall hydrolase</fullName>
    </submittedName>
</protein>
<dbReference type="EMBL" id="JBHLTM010000091">
    <property type="protein sequence ID" value="MFC0687714.1"/>
    <property type="molecule type" value="Genomic_DNA"/>
</dbReference>
<organism evidence="2 3">
    <name type="scientific">Novosphingobium clariflavum</name>
    <dbReference type="NCBI Taxonomy" id="2029884"/>
    <lineage>
        <taxon>Bacteria</taxon>
        <taxon>Pseudomonadati</taxon>
        <taxon>Pseudomonadota</taxon>
        <taxon>Alphaproteobacteria</taxon>
        <taxon>Sphingomonadales</taxon>
        <taxon>Sphingomonadaceae</taxon>
        <taxon>Novosphingobium</taxon>
    </lineage>
</organism>
<evidence type="ECO:0000313" key="2">
    <source>
        <dbReference type="EMBL" id="MFC0687714.1"/>
    </source>
</evidence>
<feature type="domain" description="Cell wall hydrolase SleB" evidence="1">
    <location>
        <begin position="152"/>
        <end position="260"/>
    </location>
</feature>
<accession>A0ABV6SFU9</accession>
<comment type="caution">
    <text evidence="2">The sequence shown here is derived from an EMBL/GenBank/DDBJ whole genome shotgun (WGS) entry which is preliminary data.</text>
</comment>
<dbReference type="Gene3D" id="1.10.10.2520">
    <property type="entry name" value="Cell wall hydrolase SleB, domain 1"/>
    <property type="match status" value="1"/>
</dbReference>
<dbReference type="InterPro" id="IPR042047">
    <property type="entry name" value="SleB_dom1"/>
</dbReference>
<gene>
    <name evidence="2" type="ORF">ACFFF8_24300</name>
</gene>
<dbReference type="RefSeq" id="WP_267224914.1">
    <property type="nucleotide sequence ID" value="NZ_JAPCWC010000049.1"/>
</dbReference>
<dbReference type="InterPro" id="IPR011105">
    <property type="entry name" value="Cell_wall_hydrolase_SleB"/>
</dbReference>
<reference evidence="2 3" key="1">
    <citation type="submission" date="2024-09" db="EMBL/GenBank/DDBJ databases">
        <authorList>
            <person name="Sun Q."/>
            <person name="Mori K."/>
        </authorList>
    </citation>
    <scope>NUCLEOTIDE SEQUENCE [LARGE SCALE GENOMIC DNA]</scope>
    <source>
        <strain evidence="2 3">CICC 11035S</strain>
    </source>
</reference>
<dbReference type="Pfam" id="PF07486">
    <property type="entry name" value="Hydrolase_2"/>
    <property type="match status" value="1"/>
</dbReference>
<dbReference type="GO" id="GO:0016787">
    <property type="term" value="F:hydrolase activity"/>
    <property type="evidence" value="ECO:0007669"/>
    <property type="project" value="UniProtKB-KW"/>
</dbReference>
<proteinExistence type="predicted"/>
<evidence type="ECO:0000313" key="3">
    <source>
        <dbReference type="Proteomes" id="UP001589858"/>
    </source>
</evidence>
<evidence type="ECO:0000259" key="1">
    <source>
        <dbReference type="Pfam" id="PF07486"/>
    </source>
</evidence>
<name>A0ABV6SFU9_9SPHN</name>
<keyword evidence="3" id="KW-1185">Reference proteome</keyword>
<sequence>MTVFAALTTAAEPEPRPRDFGARFIRGGQIHARQRMRRRWAVGASALAAIALPAFAEPSSWERFTIGDAKAYDQAVLPMPFEQRGESFPGSAYYYLQPDPAQLTTGYSTSSADPSGPADPVPRPFRMTGSALDRTRAQQCMTMAIYYEAATEPDAGQRAVAQVVLNRLAHPAYPKTVCGVVFEGSERPTGCQFTFACDGALARAPQRFFWDRAAAVARAALAGEIYAPVGLATHYHTIQVTPYWAPSLHLVTTIGAHRFYRFEGGAGTPSAFRRTYLGGEPVATPHPRDRAATTALTDATLDPVALQRAFAAPTHSTFRTAAETPAPAPAIPAAPLPHYANEIRARGGDALYQAQGLPAAQSIRPEYANSGKWIAKPGT</sequence>
<keyword evidence="2" id="KW-0378">Hydrolase</keyword>